<feature type="transmembrane region" description="Helical" evidence="1">
    <location>
        <begin position="271"/>
        <end position="290"/>
    </location>
</feature>
<keyword evidence="3" id="KW-0012">Acyltransferase</keyword>
<feature type="transmembrane region" description="Helical" evidence="1">
    <location>
        <begin position="185"/>
        <end position="204"/>
    </location>
</feature>
<dbReference type="InterPro" id="IPR050879">
    <property type="entry name" value="Acyltransferase_3"/>
</dbReference>
<evidence type="ECO:0000256" key="1">
    <source>
        <dbReference type="SAM" id="Phobius"/>
    </source>
</evidence>
<keyword evidence="4" id="KW-1185">Reference proteome</keyword>
<dbReference type="InterPro" id="IPR002656">
    <property type="entry name" value="Acyl_transf_3_dom"/>
</dbReference>
<evidence type="ECO:0000259" key="2">
    <source>
        <dbReference type="Pfam" id="PF01757"/>
    </source>
</evidence>
<feature type="transmembrane region" description="Helical" evidence="1">
    <location>
        <begin position="21"/>
        <end position="38"/>
    </location>
</feature>
<feature type="transmembrane region" description="Helical" evidence="1">
    <location>
        <begin position="156"/>
        <end position="178"/>
    </location>
</feature>
<evidence type="ECO:0000313" key="4">
    <source>
        <dbReference type="Proteomes" id="UP000007113"/>
    </source>
</evidence>
<dbReference type="PANTHER" id="PTHR23028">
    <property type="entry name" value="ACETYLTRANSFERASE"/>
    <property type="match status" value="1"/>
</dbReference>
<feature type="transmembrane region" description="Helical" evidence="1">
    <location>
        <begin position="311"/>
        <end position="329"/>
    </location>
</feature>
<dbReference type="RefSeq" id="WP_014265750.1">
    <property type="nucleotide sequence ID" value="NC_016631.1"/>
</dbReference>
<dbReference type="eggNOG" id="COG1835">
    <property type="taxonomic scope" value="Bacteria"/>
</dbReference>
<proteinExistence type="predicted"/>
<dbReference type="GO" id="GO:0016747">
    <property type="term" value="F:acyltransferase activity, transferring groups other than amino-acyl groups"/>
    <property type="evidence" value="ECO:0007669"/>
    <property type="project" value="InterPro"/>
</dbReference>
<dbReference type="Proteomes" id="UP000007113">
    <property type="component" value="Chromosome"/>
</dbReference>
<evidence type="ECO:0000313" key="3">
    <source>
        <dbReference type="EMBL" id="AEU36872.1"/>
    </source>
</evidence>
<feature type="transmembrane region" description="Helical" evidence="1">
    <location>
        <begin position="98"/>
        <end position="117"/>
    </location>
</feature>
<organism evidence="3 4">
    <name type="scientific">Granulicella mallensis (strain ATCC BAA-1857 / DSM 23137 / MP5ACTX8)</name>
    <dbReference type="NCBI Taxonomy" id="682795"/>
    <lineage>
        <taxon>Bacteria</taxon>
        <taxon>Pseudomonadati</taxon>
        <taxon>Acidobacteriota</taxon>
        <taxon>Terriglobia</taxon>
        <taxon>Terriglobales</taxon>
        <taxon>Acidobacteriaceae</taxon>
        <taxon>Granulicella</taxon>
    </lineage>
</organism>
<accession>G8P078</accession>
<dbReference type="OrthoDB" id="290051at2"/>
<dbReference type="HOGENOM" id="CLU_005679_2_4_0"/>
<dbReference type="AlphaFoldDB" id="G8P078"/>
<protein>
    <submittedName>
        <fullName evidence="3">Acyltransferase 3</fullName>
    </submittedName>
</protein>
<dbReference type="GO" id="GO:0016020">
    <property type="term" value="C:membrane"/>
    <property type="evidence" value="ECO:0007669"/>
    <property type="project" value="TreeGrafter"/>
</dbReference>
<name>G8P078_GRAMM</name>
<keyword evidence="1" id="KW-1133">Transmembrane helix</keyword>
<dbReference type="PANTHER" id="PTHR23028:SF53">
    <property type="entry name" value="ACYL_TRANSF_3 DOMAIN-CONTAINING PROTEIN"/>
    <property type="match status" value="1"/>
</dbReference>
<reference evidence="3 4" key="1">
    <citation type="submission" date="2011-11" db="EMBL/GenBank/DDBJ databases">
        <title>Complete sequence of Granulicella mallensis MP5ACTX8.</title>
        <authorList>
            <consortium name="US DOE Joint Genome Institute"/>
            <person name="Lucas S."/>
            <person name="Copeland A."/>
            <person name="Lapidus A."/>
            <person name="Cheng J.-F."/>
            <person name="Goodwin L."/>
            <person name="Pitluck S."/>
            <person name="Peters L."/>
            <person name="Lu M."/>
            <person name="Detter J.C."/>
            <person name="Han C."/>
            <person name="Tapia R."/>
            <person name="Land M."/>
            <person name="Hauser L."/>
            <person name="Kyrpides N."/>
            <person name="Ivanova N."/>
            <person name="Mikhailova N."/>
            <person name="Pagani I."/>
            <person name="Rawat S."/>
            <person name="Mannisto M."/>
            <person name="Haggblom M."/>
            <person name="Woyke T."/>
        </authorList>
    </citation>
    <scope>NUCLEOTIDE SEQUENCE [LARGE SCALE GENOMIC DNA]</scope>
    <source>
        <strain evidence="4">ATCC BAA-1857 / DSM 23137 / MP5ACTX8</strain>
    </source>
</reference>
<dbReference type="Pfam" id="PF01757">
    <property type="entry name" value="Acyl_transf_3"/>
    <property type="match status" value="1"/>
</dbReference>
<feature type="transmembrane region" description="Helical" evidence="1">
    <location>
        <begin position="243"/>
        <end position="259"/>
    </location>
</feature>
<feature type="transmembrane region" description="Helical" evidence="1">
    <location>
        <begin position="335"/>
        <end position="353"/>
    </location>
</feature>
<keyword evidence="1" id="KW-0812">Transmembrane</keyword>
<dbReference type="EMBL" id="CP003130">
    <property type="protein sequence ID" value="AEU36872.1"/>
    <property type="molecule type" value="Genomic_DNA"/>
</dbReference>
<gene>
    <name evidence="3" type="ordered locus">AciX8_2559</name>
</gene>
<feature type="transmembrane region" description="Helical" evidence="1">
    <location>
        <begin position="210"/>
        <end position="231"/>
    </location>
</feature>
<feature type="domain" description="Acyltransferase 3" evidence="2">
    <location>
        <begin position="14"/>
        <end position="354"/>
    </location>
</feature>
<dbReference type="GO" id="GO:0009103">
    <property type="term" value="P:lipopolysaccharide biosynthetic process"/>
    <property type="evidence" value="ECO:0007669"/>
    <property type="project" value="TreeGrafter"/>
</dbReference>
<dbReference type="KEGG" id="gma:AciX8_2559"/>
<keyword evidence="3" id="KW-0808">Transferase</keyword>
<keyword evidence="1" id="KW-0472">Membrane</keyword>
<dbReference type="STRING" id="682795.AciX8_2559"/>
<sequence length="375" mass="42985">MTYALHVKDRKHFYQLDSLRGLAALAVVLHHWHIFWILTPHSRYIAFLLQLLPFRLLIAGHSSVMMFFVLSGFVLSLPQVAGKRVVYSGYLIKRVCRIYLPYLVALGVALLGCWKWHGLHEYGAWVDNAWTERPQWKYVAQHLLFLGNYNPGRYNISFWTLVQEMRISLIFPLVCALTLRFRARIGGLIALTCFLVNLGLNKVAPNAYSFSQTVGYTGMFIFGILLARYWPYLEGRLNKLKRTTYWAVFLFCVFLYAYTPSLLNYLGWEAAAWDSLTAIGASGIILFSLINKRIDSWLLQPPILFLGKISYSVYLIHAPILFAFGYIFYNRATPVVWLIPYLVVTIVLAAIMYRTVEATSIRLGQVLASKASRVA</sequence>
<feature type="transmembrane region" description="Helical" evidence="1">
    <location>
        <begin position="58"/>
        <end position="77"/>
    </location>
</feature>